<proteinExistence type="inferred from homology"/>
<dbReference type="PANTHER" id="PTHR11795">
    <property type="entry name" value="BRANCHED-CHAIN AMINO ACID TRANSPORT SYSTEM PERMEASE PROTEIN LIVH"/>
    <property type="match status" value="1"/>
</dbReference>
<evidence type="ECO:0000256" key="5">
    <source>
        <dbReference type="ARBA" id="ARBA00022970"/>
    </source>
</evidence>
<feature type="transmembrane region" description="Helical" evidence="9">
    <location>
        <begin position="259"/>
        <end position="276"/>
    </location>
</feature>
<dbReference type="GO" id="GO:0005886">
    <property type="term" value="C:plasma membrane"/>
    <property type="evidence" value="ECO:0007669"/>
    <property type="project" value="UniProtKB-SubCell"/>
</dbReference>
<accession>A0A6J6DA52</accession>
<evidence type="ECO:0000256" key="2">
    <source>
        <dbReference type="ARBA" id="ARBA00022448"/>
    </source>
</evidence>
<dbReference type="InterPro" id="IPR001851">
    <property type="entry name" value="ABC_transp_permease"/>
</dbReference>
<feature type="transmembrane region" description="Helical" evidence="9">
    <location>
        <begin position="219"/>
        <end position="247"/>
    </location>
</feature>
<evidence type="ECO:0000256" key="4">
    <source>
        <dbReference type="ARBA" id="ARBA00022692"/>
    </source>
</evidence>
<evidence type="ECO:0000256" key="9">
    <source>
        <dbReference type="SAM" id="Phobius"/>
    </source>
</evidence>
<dbReference type="AlphaFoldDB" id="A0A6J6DA52"/>
<evidence type="ECO:0000256" key="1">
    <source>
        <dbReference type="ARBA" id="ARBA00004651"/>
    </source>
</evidence>
<keyword evidence="7 9" id="KW-0472">Membrane</keyword>
<feature type="transmembrane region" description="Helical" evidence="9">
    <location>
        <begin position="138"/>
        <end position="158"/>
    </location>
</feature>
<keyword evidence="5" id="KW-0029">Amino-acid transport</keyword>
<keyword evidence="4 9" id="KW-0812">Transmembrane</keyword>
<reference evidence="10" key="1">
    <citation type="submission" date="2020-05" db="EMBL/GenBank/DDBJ databases">
        <authorList>
            <person name="Chiriac C."/>
            <person name="Salcher M."/>
            <person name="Ghai R."/>
            <person name="Kavagutti S V."/>
        </authorList>
    </citation>
    <scope>NUCLEOTIDE SEQUENCE</scope>
</reference>
<feature type="transmembrane region" description="Helical" evidence="9">
    <location>
        <begin position="12"/>
        <end position="37"/>
    </location>
</feature>
<dbReference type="GO" id="GO:0022857">
    <property type="term" value="F:transmembrane transporter activity"/>
    <property type="evidence" value="ECO:0007669"/>
    <property type="project" value="InterPro"/>
</dbReference>
<dbReference type="EMBL" id="CAEZTD010000041">
    <property type="protein sequence ID" value="CAB4560186.1"/>
    <property type="molecule type" value="Genomic_DNA"/>
</dbReference>
<name>A0A6J6DA52_9ZZZZ</name>
<comment type="subcellular location">
    <subcellularLocation>
        <location evidence="1">Cell membrane</location>
        <topology evidence="1">Multi-pass membrane protein</topology>
    </subcellularLocation>
</comment>
<sequence length="285" mass="29392">MDFAFLVDQGLGILATASVSALVAMGLALSFRLMGIINLASGDFMMIGAYSVLTFVAIGLPYVVGVLAACVIGFLLGALTERGLLQRFSRAPELAILGTFGLGIVIRQVVELIYGKNFQFVENPLPGSVEIGGAEFSIYRLVLIGVSVVVIGALLLVLTLTPLGVKVRAVAADGDLAETLGVRSRRLKLVVFAVSTAMASLAGSLIAPLTNVGPGMGNAYLFVMFVVVIVGGARVSMVLVAALAIAIVQNVTTLVVDSLVAKLAILAMAFIVLAASRPSTKGAIV</sequence>
<dbReference type="GO" id="GO:0006865">
    <property type="term" value="P:amino acid transport"/>
    <property type="evidence" value="ECO:0007669"/>
    <property type="project" value="UniProtKB-KW"/>
</dbReference>
<gene>
    <name evidence="10" type="ORF">UFOPK1591_00681</name>
</gene>
<dbReference type="PANTHER" id="PTHR11795:SF447">
    <property type="entry name" value="ABC TRANSPORTER PERMEASE PROTEIN"/>
    <property type="match status" value="1"/>
</dbReference>
<feature type="transmembrane region" description="Helical" evidence="9">
    <location>
        <begin position="49"/>
        <end position="79"/>
    </location>
</feature>
<feature type="transmembrane region" description="Helical" evidence="9">
    <location>
        <begin position="91"/>
        <end position="110"/>
    </location>
</feature>
<keyword evidence="6 9" id="KW-1133">Transmembrane helix</keyword>
<feature type="transmembrane region" description="Helical" evidence="9">
    <location>
        <begin position="189"/>
        <end position="207"/>
    </location>
</feature>
<organism evidence="10">
    <name type="scientific">freshwater metagenome</name>
    <dbReference type="NCBI Taxonomy" id="449393"/>
    <lineage>
        <taxon>unclassified sequences</taxon>
        <taxon>metagenomes</taxon>
        <taxon>ecological metagenomes</taxon>
    </lineage>
</organism>
<evidence type="ECO:0000256" key="6">
    <source>
        <dbReference type="ARBA" id="ARBA00022989"/>
    </source>
</evidence>
<evidence type="ECO:0000256" key="7">
    <source>
        <dbReference type="ARBA" id="ARBA00023136"/>
    </source>
</evidence>
<keyword evidence="2" id="KW-0813">Transport</keyword>
<comment type="similarity">
    <text evidence="8">Belongs to the binding-protein-dependent transport system permease family. LivHM subfamily.</text>
</comment>
<evidence type="ECO:0000256" key="8">
    <source>
        <dbReference type="ARBA" id="ARBA00037998"/>
    </source>
</evidence>
<evidence type="ECO:0000313" key="10">
    <source>
        <dbReference type="EMBL" id="CAB4560186.1"/>
    </source>
</evidence>
<dbReference type="CDD" id="cd06582">
    <property type="entry name" value="TM_PBP1_LivH_like"/>
    <property type="match status" value="1"/>
</dbReference>
<evidence type="ECO:0000256" key="3">
    <source>
        <dbReference type="ARBA" id="ARBA00022475"/>
    </source>
</evidence>
<keyword evidence="3" id="KW-1003">Cell membrane</keyword>
<protein>
    <submittedName>
        <fullName evidence="10">Unannotated protein</fullName>
    </submittedName>
</protein>
<dbReference type="Pfam" id="PF02653">
    <property type="entry name" value="BPD_transp_2"/>
    <property type="match status" value="1"/>
</dbReference>
<dbReference type="InterPro" id="IPR052157">
    <property type="entry name" value="BCAA_transport_permease"/>
</dbReference>